<comment type="caution">
    <text evidence="1">The sequence shown here is derived from an EMBL/GenBank/DDBJ whole genome shotgun (WGS) entry which is preliminary data.</text>
</comment>
<dbReference type="Proteomes" id="UP001174909">
    <property type="component" value="Unassembled WGS sequence"/>
</dbReference>
<reference evidence="1" key="1">
    <citation type="submission" date="2023-03" db="EMBL/GenBank/DDBJ databases">
        <authorList>
            <person name="Steffen K."/>
            <person name="Cardenas P."/>
        </authorList>
    </citation>
    <scope>NUCLEOTIDE SEQUENCE</scope>
</reference>
<evidence type="ECO:0000313" key="1">
    <source>
        <dbReference type="EMBL" id="CAI8009512.1"/>
    </source>
</evidence>
<dbReference type="EMBL" id="CASHTH010000970">
    <property type="protein sequence ID" value="CAI8009512.1"/>
    <property type="molecule type" value="Genomic_DNA"/>
</dbReference>
<keyword evidence="2" id="KW-1185">Reference proteome</keyword>
<name>A0AA35RG54_GEOBA</name>
<accession>A0AA35RG54</accession>
<proteinExistence type="predicted"/>
<evidence type="ECO:0000313" key="2">
    <source>
        <dbReference type="Proteomes" id="UP001174909"/>
    </source>
</evidence>
<organism evidence="1 2">
    <name type="scientific">Geodia barretti</name>
    <name type="common">Barrett's horny sponge</name>
    <dbReference type="NCBI Taxonomy" id="519541"/>
    <lineage>
        <taxon>Eukaryota</taxon>
        <taxon>Metazoa</taxon>
        <taxon>Porifera</taxon>
        <taxon>Demospongiae</taxon>
        <taxon>Heteroscleromorpha</taxon>
        <taxon>Tetractinellida</taxon>
        <taxon>Astrophorina</taxon>
        <taxon>Geodiidae</taxon>
        <taxon>Geodia</taxon>
    </lineage>
</organism>
<protein>
    <submittedName>
        <fullName evidence="1">Uncharacterized protein</fullName>
    </submittedName>
</protein>
<sequence>MCYSYSKQLINSFALIAWEACPQIVELHCSTTPCASTWSSNAHLFGSRFVCRDFHATFWLWACSVTPQFDDFAGNELLQEIVIA</sequence>
<dbReference type="AlphaFoldDB" id="A0AA35RG54"/>
<gene>
    <name evidence="1" type="ORF">GBAR_LOCUS6368</name>
</gene>